<feature type="domain" description="Tyr recombinase" evidence="5">
    <location>
        <begin position="176"/>
        <end position="375"/>
    </location>
</feature>
<dbReference type="Proteomes" id="UP000321306">
    <property type="component" value="Unassembled WGS sequence"/>
</dbReference>
<dbReference type="InterPro" id="IPR050090">
    <property type="entry name" value="Tyrosine_recombinase_XerCD"/>
</dbReference>
<dbReference type="OrthoDB" id="9785687at2"/>
<dbReference type="PANTHER" id="PTHR30349:SF64">
    <property type="entry name" value="PROPHAGE INTEGRASE INTD-RELATED"/>
    <property type="match status" value="1"/>
</dbReference>
<dbReference type="Pfam" id="PF00589">
    <property type="entry name" value="Phage_integrase"/>
    <property type="match status" value="1"/>
</dbReference>
<evidence type="ECO:0000313" key="6">
    <source>
        <dbReference type="EMBL" id="GEM47174.1"/>
    </source>
</evidence>
<comment type="caution">
    <text evidence="6">The sequence shown here is derived from an EMBL/GenBank/DDBJ whole genome shotgun (WGS) entry which is preliminary data.</text>
</comment>
<dbReference type="EMBL" id="BJXB01000012">
    <property type="protein sequence ID" value="GEM47174.1"/>
    <property type="molecule type" value="Genomic_DNA"/>
</dbReference>
<proteinExistence type="inferred from homology"/>
<dbReference type="GO" id="GO:0015074">
    <property type="term" value="P:DNA integration"/>
    <property type="evidence" value="ECO:0007669"/>
    <property type="project" value="InterPro"/>
</dbReference>
<reference evidence="6 7" key="1">
    <citation type="submission" date="2019-07" db="EMBL/GenBank/DDBJ databases">
        <title>Whole genome shotgun sequence of Deinococcus cellulosilyticus NBRC 106333.</title>
        <authorList>
            <person name="Hosoyama A."/>
            <person name="Uohara A."/>
            <person name="Ohji S."/>
            <person name="Ichikawa N."/>
        </authorList>
    </citation>
    <scope>NUCLEOTIDE SEQUENCE [LARGE SCALE GENOMIC DNA]</scope>
    <source>
        <strain evidence="6 7">NBRC 106333</strain>
    </source>
</reference>
<gene>
    <name evidence="6" type="ORF">DC3_28090</name>
</gene>
<dbReference type="CDD" id="cd01189">
    <property type="entry name" value="INT_ICEBs1_C_like"/>
    <property type="match status" value="1"/>
</dbReference>
<accession>A0A511N2V1</accession>
<keyword evidence="7" id="KW-1185">Reference proteome</keyword>
<sequence length="390" mass="44372">MARKSKQPPSLPWGGEPRTRHDGRLEYRPWVQDPRTGEKVRLSICARTFDELLEKSRAKYLEYVKGGSLTTTQITFGEWLVYYAGHKSMEVRPTTQYCHQLFVRYAAPLHSTPLSKVSTQMLDHLYRELISAGYSLDTTAHARSFIGSALKLAVTYRHISFNPNTETTLPRMEGKRVAQVIPPEHLETIFSYLQETSSYYPIFYTILSLGLRFGEGLGLKWSDIDWQQETVSLERAVTAVNGKAWVTGLKTRSSRRTLALHPALVKLLKEHKQEQERKQQKDPGFNPDGWVFCSQYGTMLYPDNVRQRFKKAMRVSGITENYRIHDLRHSFASYLITVQGADPKTAADILGHSNPGITLRIYTHSAEAGRRKAVVKAADLVPKTEGKKAL</sequence>
<protein>
    <submittedName>
        <fullName evidence="6">Site-specific integrase</fullName>
    </submittedName>
</protein>
<evidence type="ECO:0000313" key="7">
    <source>
        <dbReference type="Proteomes" id="UP000321306"/>
    </source>
</evidence>
<dbReference type="Gene3D" id="1.10.443.10">
    <property type="entry name" value="Intergrase catalytic core"/>
    <property type="match status" value="1"/>
</dbReference>
<keyword evidence="3" id="KW-0233">DNA recombination</keyword>
<dbReference type="RefSeq" id="WP_146885225.1">
    <property type="nucleotide sequence ID" value="NZ_BJXB01000012.1"/>
</dbReference>
<evidence type="ECO:0000256" key="4">
    <source>
        <dbReference type="SAM" id="MobiDB-lite"/>
    </source>
</evidence>
<dbReference type="SUPFAM" id="SSF56349">
    <property type="entry name" value="DNA breaking-rejoining enzymes"/>
    <property type="match status" value="1"/>
</dbReference>
<evidence type="ECO:0000256" key="3">
    <source>
        <dbReference type="ARBA" id="ARBA00023172"/>
    </source>
</evidence>
<dbReference type="PROSITE" id="PS51898">
    <property type="entry name" value="TYR_RECOMBINASE"/>
    <property type="match status" value="1"/>
</dbReference>
<dbReference type="GO" id="GO:0003677">
    <property type="term" value="F:DNA binding"/>
    <property type="evidence" value="ECO:0007669"/>
    <property type="project" value="UniProtKB-KW"/>
</dbReference>
<dbReference type="Gene3D" id="1.10.150.130">
    <property type="match status" value="1"/>
</dbReference>
<dbReference type="InterPro" id="IPR010998">
    <property type="entry name" value="Integrase_recombinase_N"/>
</dbReference>
<dbReference type="InterPro" id="IPR011010">
    <property type="entry name" value="DNA_brk_join_enz"/>
</dbReference>
<feature type="region of interest" description="Disordered" evidence="4">
    <location>
        <begin position="1"/>
        <end position="26"/>
    </location>
</feature>
<comment type="similarity">
    <text evidence="1">Belongs to the 'phage' integrase family.</text>
</comment>
<keyword evidence="2" id="KW-0238">DNA-binding</keyword>
<evidence type="ECO:0000256" key="2">
    <source>
        <dbReference type="ARBA" id="ARBA00023125"/>
    </source>
</evidence>
<dbReference type="PANTHER" id="PTHR30349">
    <property type="entry name" value="PHAGE INTEGRASE-RELATED"/>
    <property type="match status" value="1"/>
</dbReference>
<evidence type="ECO:0000259" key="5">
    <source>
        <dbReference type="PROSITE" id="PS51898"/>
    </source>
</evidence>
<dbReference type="InterPro" id="IPR002104">
    <property type="entry name" value="Integrase_catalytic"/>
</dbReference>
<dbReference type="InterPro" id="IPR013762">
    <property type="entry name" value="Integrase-like_cat_sf"/>
</dbReference>
<evidence type="ECO:0000256" key="1">
    <source>
        <dbReference type="ARBA" id="ARBA00008857"/>
    </source>
</evidence>
<organism evidence="6 7">
    <name type="scientific">Deinococcus cellulosilyticus (strain DSM 18568 / NBRC 106333 / KACC 11606 / 5516J-15)</name>
    <dbReference type="NCBI Taxonomy" id="1223518"/>
    <lineage>
        <taxon>Bacteria</taxon>
        <taxon>Thermotogati</taxon>
        <taxon>Deinococcota</taxon>
        <taxon>Deinococci</taxon>
        <taxon>Deinococcales</taxon>
        <taxon>Deinococcaceae</taxon>
        <taxon>Deinococcus</taxon>
    </lineage>
</organism>
<feature type="compositionally biased region" description="Basic and acidic residues" evidence="4">
    <location>
        <begin position="17"/>
        <end position="26"/>
    </location>
</feature>
<name>A0A511N2V1_DEIC1</name>
<dbReference type="GO" id="GO:0006310">
    <property type="term" value="P:DNA recombination"/>
    <property type="evidence" value="ECO:0007669"/>
    <property type="project" value="UniProtKB-KW"/>
</dbReference>
<dbReference type="AlphaFoldDB" id="A0A511N2V1"/>